<dbReference type="HAMAP" id="MF_02126">
    <property type="entry name" value="RF_methyltr_PrmC"/>
    <property type="match status" value="1"/>
</dbReference>
<accession>A0ABX6M8R0</accession>
<dbReference type="RefSeq" id="WP_169112371.1">
    <property type="nucleotide sequence ID" value="NZ_CP051684.1"/>
</dbReference>
<comment type="function">
    <text evidence="5">Methylates the class 1 translation termination release factors RF1/PrfA and RF2/PrfB on the glutamine residue of the universally conserved GGQ motif.</text>
</comment>
<protein>
    <recommendedName>
        <fullName evidence="5">Release factor glutamine methyltransferase</fullName>
        <shortName evidence="5">RF MTase</shortName>
        <ecNumber evidence="5">2.1.1.297</ecNumber>
    </recommendedName>
    <alternativeName>
        <fullName evidence="5">N5-glutamine methyltransferase PrmC</fullName>
    </alternativeName>
    <alternativeName>
        <fullName evidence="5">Protein-(glutamine-N5) MTase PrmC</fullName>
    </alternativeName>
    <alternativeName>
        <fullName evidence="5">Protein-glutamine N-methyltransferase PrmC</fullName>
    </alternativeName>
</protein>
<dbReference type="InterPro" id="IPR002052">
    <property type="entry name" value="DNA_methylase_N6_adenine_CS"/>
</dbReference>
<evidence type="ECO:0000256" key="1">
    <source>
        <dbReference type="ARBA" id="ARBA00022603"/>
    </source>
</evidence>
<gene>
    <name evidence="5 8" type="primary">prmC</name>
    <name evidence="8" type="ORF">HH213_11795</name>
</gene>
<keyword evidence="9" id="KW-1185">Reference proteome</keyword>
<dbReference type="PROSITE" id="PS00092">
    <property type="entry name" value="N6_MTASE"/>
    <property type="match status" value="1"/>
</dbReference>
<keyword evidence="1 5" id="KW-0489">Methyltransferase</keyword>
<dbReference type="EC" id="2.1.1.297" evidence="5"/>
<dbReference type="InterPro" id="IPR007848">
    <property type="entry name" value="Small_mtfrase_dom"/>
</dbReference>
<sequence>MTSTIGSLQRQSALDPLDNRVLLCHALGVNRIALITQSERELTEEEAQRFAALVQRRLDGEPIAYIVGQREFFGLPFDVSSAVLIPRPDTELLVELTLERTPRNGRVLDMGTGSGAIAVSVAHTRQDADVTALDVSADALAVAQRNAANNNARVSFLQSDWYGALQGAAEADAFDVIASNPPYIASGDHHLSEGDLRFEPVGALTDHADGLSALRTIIAGAQPHLKPQGWLLMEHGYDQAQAVRELLKAAGYSEVQSWQDLAGIERVSGGKLPG</sequence>
<feature type="binding site" evidence="5">
    <location>
        <position position="180"/>
    </location>
    <ligand>
        <name>S-adenosyl-L-methionine</name>
        <dbReference type="ChEBI" id="CHEBI:59789"/>
    </ligand>
</feature>
<comment type="similarity">
    <text evidence="5">Belongs to the protein N5-glutamine methyltransferase family. PrmC subfamily.</text>
</comment>
<feature type="domain" description="Release factor glutamine methyltransferase N-terminal" evidence="7">
    <location>
        <begin position="12"/>
        <end position="68"/>
    </location>
</feature>
<dbReference type="EMBL" id="CP051684">
    <property type="protein sequence ID" value="QJD90704.1"/>
    <property type="molecule type" value="Genomic_DNA"/>
</dbReference>
<dbReference type="InterPro" id="IPR004556">
    <property type="entry name" value="HemK-like"/>
</dbReference>
<dbReference type="PANTHER" id="PTHR18895:SF74">
    <property type="entry name" value="MTRF1L RELEASE FACTOR GLUTAMINE METHYLTRANSFERASE"/>
    <property type="match status" value="1"/>
</dbReference>
<comment type="catalytic activity">
    <reaction evidence="4 5">
        <text>L-glutaminyl-[peptide chain release factor] + S-adenosyl-L-methionine = N(5)-methyl-L-glutaminyl-[peptide chain release factor] + S-adenosyl-L-homocysteine + H(+)</text>
        <dbReference type="Rhea" id="RHEA:42896"/>
        <dbReference type="Rhea" id="RHEA-COMP:10271"/>
        <dbReference type="Rhea" id="RHEA-COMP:10272"/>
        <dbReference type="ChEBI" id="CHEBI:15378"/>
        <dbReference type="ChEBI" id="CHEBI:30011"/>
        <dbReference type="ChEBI" id="CHEBI:57856"/>
        <dbReference type="ChEBI" id="CHEBI:59789"/>
        <dbReference type="ChEBI" id="CHEBI:61891"/>
        <dbReference type="EC" id="2.1.1.297"/>
    </reaction>
</comment>
<organism evidence="8 9">
    <name type="scientific">Duganella dendranthematis</name>
    <dbReference type="NCBI Taxonomy" id="2728021"/>
    <lineage>
        <taxon>Bacteria</taxon>
        <taxon>Pseudomonadati</taxon>
        <taxon>Pseudomonadota</taxon>
        <taxon>Betaproteobacteria</taxon>
        <taxon>Burkholderiales</taxon>
        <taxon>Oxalobacteraceae</taxon>
        <taxon>Telluria group</taxon>
        <taxon>Duganella</taxon>
    </lineage>
</organism>
<dbReference type="Gene3D" id="1.10.8.10">
    <property type="entry name" value="DNA helicase RuvA subunit, C-terminal domain"/>
    <property type="match status" value="1"/>
</dbReference>
<evidence type="ECO:0000259" key="7">
    <source>
        <dbReference type="Pfam" id="PF17827"/>
    </source>
</evidence>
<evidence type="ECO:0000256" key="4">
    <source>
        <dbReference type="ARBA" id="ARBA00048391"/>
    </source>
</evidence>
<keyword evidence="2 5" id="KW-0808">Transferase</keyword>
<feature type="binding site" evidence="5">
    <location>
        <position position="161"/>
    </location>
    <ligand>
        <name>S-adenosyl-L-methionine</name>
        <dbReference type="ChEBI" id="CHEBI:59789"/>
    </ligand>
</feature>
<dbReference type="InterPro" id="IPR040758">
    <property type="entry name" value="PrmC_N"/>
</dbReference>
<dbReference type="InterPro" id="IPR029063">
    <property type="entry name" value="SAM-dependent_MTases_sf"/>
</dbReference>
<name>A0ABX6M8R0_9BURK</name>
<dbReference type="GO" id="GO:0102559">
    <property type="term" value="F:peptide chain release factor N(5)-glutamine methyltransferase activity"/>
    <property type="evidence" value="ECO:0007669"/>
    <property type="project" value="UniProtKB-EC"/>
</dbReference>
<evidence type="ECO:0000256" key="5">
    <source>
        <dbReference type="HAMAP-Rule" id="MF_02126"/>
    </source>
</evidence>
<dbReference type="InterPro" id="IPR050320">
    <property type="entry name" value="N5-glutamine_MTase"/>
</dbReference>
<evidence type="ECO:0000256" key="3">
    <source>
        <dbReference type="ARBA" id="ARBA00022691"/>
    </source>
</evidence>
<dbReference type="Pfam" id="PF17827">
    <property type="entry name" value="PrmC_N"/>
    <property type="match status" value="1"/>
</dbReference>
<dbReference type="InterPro" id="IPR019874">
    <property type="entry name" value="RF_methyltr_PrmC"/>
</dbReference>
<feature type="binding site" evidence="5">
    <location>
        <begin position="180"/>
        <end position="183"/>
    </location>
    <ligand>
        <name>substrate</name>
    </ligand>
</feature>
<evidence type="ECO:0000256" key="2">
    <source>
        <dbReference type="ARBA" id="ARBA00022679"/>
    </source>
</evidence>
<dbReference type="Proteomes" id="UP000503117">
    <property type="component" value="Chromosome"/>
</dbReference>
<reference evidence="8 9" key="1">
    <citation type="submission" date="2020-04" db="EMBL/GenBank/DDBJ databases">
        <title>Genome sequencing of novel species.</title>
        <authorList>
            <person name="Heo J."/>
            <person name="Kim S.-J."/>
            <person name="Kim J.-S."/>
            <person name="Hong S.-B."/>
            <person name="Kwon S.-W."/>
        </authorList>
    </citation>
    <scope>NUCLEOTIDE SEQUENCE [LARGE SCALE GENOMIC DNA]</scope>
    <source>
        <strain evidence="8 9">AF9R3</strain>
    </source>
</reference>
<evidence type="ECO:0000259" key="6">
    <source>
        <dbReference type="Pfam" id="PF05175"/>
    </source>
</evidence>
<keyword evidence="3 5" id="KW-0949">S-adenosyl-L-methionine</keyword>
<dbReference type="SUPFAM" id="SSF53335">
    <property type="entry name" value="S-adenosyl-L-methionine-dependent methyltransferases"/>
    <property type="match status" value="1"/>
</dbReference>
<dbReference type="GO" id="GO:0032259">
    <property type="term" value="P:methylation"/>
    <property type="evidence" value="ECO:0007669"/>
    <property type="project" value="UniProtKB-KW"/>
</dbReference>
<dbReference type="PANTHER" id="PTHR18895">
    <property type="entry name" value="HEMK METHYLTRANSFERASE"/>
    <property type="match status" value="1"/>
</dbReference>
<dbReference type="NCBIfam" id="TIGR03534">
    <property type="entry name" value="RF_mod_PrmC"/>
    <property type="match status" value="1"/>
</dbReference>
<dbReference type="Pfam" id="PF05175">
    <property type="entry name" value="MTS"/>
    <property type="match status" value="1"/>
</dbReference>
<dbReference type="CDD" id="cd02440">
    <property type="entry name" value="AdoMet_MTases"/>
    <property type="match status" value="1"/>
</dbReference>
<proteinExistence type="inferred from homology"/>
<feature type="binding site" evidence="5">
    <location>
        <begin position="111"/>
        <end position="115"/>
    </location>
    <ligand>
        <name>S-adenosyl-L-methionine</name>
        <dbReference type="ChEBI" id="CHEBI:59789"/>
    </ligand>
</feature>
<feature type="domain" description="Methyltransferase small" evidence="6">
    <location>
        <begin position="90"/>
        <end position="188"/>
    </location>
</feature>
<evidence type="ECO:0000313" key="8">
    <source>
        <dbReference type="EMBL" id="QJD90704.1"/>
    </source>
</evidence>
<dbReference type="NCBIfam" id="TIGR00536">
    <property type="entry name" value="hemK_fam"/>
    <property type="match status" value="1"/>
</dbReference>
<evidence type="ECO:0000313" key="9">
    <source>
        <dbReference type="Proteomes" id="UP000503117"/>
    </source>
</evidence>
<feature type="binding site" evidence="5">
    <location>
        <position position="134"/>
    </location>
    <ligand>
        <name>S-adenosyl-L-methionine</name>
        <dbReference type="ChEBI" id="CHEBI:59789"/>
    </ligand>
</feature>
<dbReference type="Gene3D" id="3.40.50.150">
    <property type="entry name" value="Vaccinia Virus protein VP39"/>
    <property type="match status" value="1"/>
</dbReference>